<organism evidence="1 2">
    <name type="scientific">Carnegiea gigantea</name>
    <dbReference type="NCBI Taxonomy" id="171969"/>
    <lineage>
        <taxon>Eukaryota</taxon>
        <taxon>Viridiplantae</taxon>
        <taxon>Streptophyta</taxon>
        <taxon>Embryophyta</taxon>
        <taxon>Tracheophyta</taxon>
        <taxon>Spermatophyta</taxon>
        <taxon>Magnoliopsida</taxon>
        <taxon>eudicotyledons</taxon>
        <taxon>Gunneridae</taxon>
        <taxon>Pentapetalae</taxon>
        <taxon>Caryophyllales</taxon>
        <taxon>Cactineae</taxon>
        <taxon>Cactaceae</taxon>
        <taxon>Cactoideae</taxon>
        <taxon>Echinocereeae</taxon>
        <taxon>Carnegiea</taxon>
    </lineage>
</organism>
<evidence type="ECO:0000313" key="1">
    <source>
        <dbReference type="EMBL" id="KAJ8446967.1"/>
    </source>
</evidence>
<reference evidence="1" key="1">
    <citation type="submission" date="2022-04" db="EMBL/GenBank/DDBJ databases">
        <title>Carnegiea gigantea Genome sequencing and assembly v2.</title>
        <authorList>
            <person name="Copetti D."/>
            <person name="Sanderson M.J."/>
            <person name="Burquez A."/>
            <person name="Wojciechowski M.F."/>
        </authorList>
    </citation>
    <scope>NUCLEOTIDE SEQUENCE</scope>
    <source>
        <strain evidence="1">SGP5-SGP5p</strain>
        <tissue evidence="1">Aerial part</tissue>
    </source>
</reference>
<accession>A0A9Q1QLR0</accession>
<keyword evidence="2" id="KW-1185">Reference proteome</keyword>
<proteinExistence type="predicted"/>
<dbReference type="OrthoDB" id="1938170at2759"/>
<protein>
    <submittedName>
        <fullName evidence="1">Uncharacterized protein</fullName>
    </submittedName>
</protein>
<evidence type="ECO:0000313" key="2">
    <source>
        <dbReference type="Proteomes" id="UP001153076"/>
    </source>
</evidence>
<dbReference type="Proteomes" id="UP001153076">
    <property type="component" value="Unassembled WGS sequence"/>
</dbReference>
<name>A0A9Q1QLR0_9CARY</name>
<dbReference type="EMBL" id="JAKOGI010000044">
    <property type="protein sequence ID" value="KAJ8446967.1"/>
    <property type="molecule type" value="Genomic_DNA"/>
</dbReference>
<sequence>MEAKVVEFDEAMPAEKAKEIALNLLGKLMIDGSFTLGFSRLWTRGIRRATMRQTKKFAKFLGPQVGTFVDCEDSDVFGADKSLCFRVDVDRLLRCGVNVKIDGIKYVKSSDFCYGCGHLVHVLKACDVGTADIDDSDLQYEAWLRLDKGRHMKEVEKFRVVEEDADGKAESVFIQSGFLSETKKSRAEMEETLKQISNYFGLFIDARGRGVGGIIVGQDGESNSSFIFLTPYGSEDSARRGRVGVEVHRYLCWAEMQYTAGRGEMVANSKNHVDLPWLVGGELNQIFCHSEKAWWSSDDGELVVEERLGRCFSSVELTLLFPKALFVRIDSNLSDHLPILLKCYLRNEVL</sequence>
<gene>
    <name evidence="1" type="ORF">Cgig2_006595</name>
</gene>
<dbReference type="AlphaFoldDB" id="A0A9Q1QLR0"/>
<comment type="caution">
    <text evidence="1">The sequence shown here is derived from an EMBL/GenBank/DDBJ whole genome shotgun (WGS) entry which is preliminary data.</text>
</comment>